<keyword evidence="3" id="KW-1185">Reference proteome</keyword>
<accession>A0ABN9UFX5</accession>
<proteinExistence type="predicted"/>
<gene>
    <name evidence="2" type="ORF">PCOR1329_LOCUS48197</name>
</gene>
<evidence type="ECO:0000256" key="1">
    <source>
        <dbReference type="SAM" id="MobiDB-lite"/>
    </source>
</evidence>
<organism evidence="2 3">
    <name type="scientific">Prorocentrum cordatum</name>
    <dbReference type="NCBI Taxonomy" id="2364126"/>
    <lineage>
        <taxon>Eukaryota</taxon>
        <taxon>Sar</taxon>
        <taxon>Alveolata</taxon>
        <taxon>Dinophyceae</taxon>
        <taxon>Prorocentrales</taxon>
        <taxon>Prorocentraceae</taxon>
        <taxon>Prorocentrum</taxon>
    </lineage>
</organism>
<feature type="region of interest" description="Disordered" evidence="1">
    <location>
        <begin position="143"/>
        <end position="164"/>
    </location>
</feature>
<name>A0ABN9UFX5_9DINO</name>
<comment type="caution">
    <text evidence="2">The sequence shown here is derived from an EMBL/GenBank/DDBJ whole genome shotgun (WGS) entry which is preliminary data.</text>
</comment>
<sequence>MGGATAVQQILRGIAATNGRLDTVDTDLIGTRAMKECLEELAGKLARVQDSIISHPTATEEALAKFAQNGVIFKLQEGVDTANKQFMDIASSDARSTTSGTSAVWNSVGLSTNRSLTAVCAGPKAIHVDDEIDSSFCRVYMGGSPPSPRQSRVRSVRDAQATGVNRDRHIVFS</sequence>
<dbReference type="Proteomes" id="UP001189429">
    <property type="component" value="Unassembled WGS sequence"/>
</dbReference>
<reference evidence="2" key="1">
    <citation type="submission" date="2023-10" db="EMBL/GenBank/DDBJ databases">
        <authorList>
            <person name="Chen Y."/>
            <person name="Shah S."/>
            <person name="Dougan E. K."/>
            <person name="Thang M."/>
            <person name="Chan C."/>
        </authorList>
    </citation>
    <scope>NUCLEOTIDE SEQUENCE [LARGE SCALE GENOMIC DNA]</scope>
</reference>
<dbReference type="EMBL" id="CAUYUJ010015818">
    <property type="protein sequence ID" value="CAK0858466.1"/>
    <property type="molecule type" value="Genomic_DNA"/>
</dbReference>
<evidence type="ECO:0000313" key="2">
    <source>
        <dbReference type="EMBL" id="CAK0858466.1"/>
    </source>
</evidence>
<evidence type="ECO:0000313" key="3">
    <source>
        <dbReference type="Proteomes" id="UP001189429"/>
    </source>
</evidence>
<protein>
    <submittedName>
        <fullName evidence="2">Uncharacterized protein</fullName>
    </submittedName>
</protein>